<keyword evidence="6" id="KW-0472">Membrane</keyword>
<dbReference type="InterPro" id="IPR045120">
    <property type="entry name" value="Suco/Slp1-like"/>
</dbReference>
<keyword evidence="5" id="KW-1133">Transmembrane helix</keyword>
<evidence type="ECO:0000256" key="6">
    <source>
        <dbReference type="ARBA" id="ARBA00023136"/>
    </source>
</evidence>
<keyword evidence="15" id="KW-1185">Reference proteome</keyword>
<evidence type="ECO:0000313" key="14">
    <source>
        <dbReference type="EMBL" id="KAK4879958.1"/>
    </source>
</evidence>
<dbReference type="PANTHER" id="PTHR12953:SF0">
    <property type="entry name" value="SUN DOMAIN-CONTAINING OSSIFICATION FACTOR"/>
    <property type="match status" value="1"/>
</dbReference>
<evidence type="ECO:0000256" key="5">
    <source>
        <dbReference type="ARBA" id="ARBA00022989"/>
    </source>
</evidence>
<evidence type="ECO:0000259" key="13">
    <source>
        <dbReference type="PROSITE" id="PS51469"/>
    </source>
</evidence>
<organism evidence="14 15">
    <name type="scientific">Aquatica leii</name>
    <dbReference type="NCBI Taxonomy" id="1421715"/>
    <lineage>
        <taxon>Eukaryota</taxon>
        <taxon>Metazoa</taxon>
        <taxon>Ecdysozoa</taxon>
        <taxon>Arthropoda</taxon>
        <taxon>Hexapoda</taxon>
        <taxon>Insecta</taxon>
        <taxon>Pterygota</taxon>
        <taxon>Neoptera</taxon>
        <taxon>Endopterygota</taxon>
        <taxon>Coleoptera</taxon>
        <taxon>Polyphaga</taxon>
        <taxon>Elateriformia</taxon>
        <taxon>Elateroidea</taxon>
        <taxon>Lampyridae</taxon>
        <taxon>Luciolinae</taxon>
        <taxon>Aquatica</taxon>
    </lineage>
</organism>
<dbReference type="GO" id="GO:0034975">
    <property type="term" value="P:protein folding in endoplasmic reticulum"/>
    <property type="evidence" value="ECO:0007669"/>
    <property type="project" value="TreeGrafter"/>
</dbReference>
<evidence type="ECO:0000256" key="11">
    <source>
        <dbReference type="SAM" id="Coils"/>
    </source>
</evidence>
<feature type="domain" description="SUN" evidence="13">
    <location>
        <begin position="248"/>
        <end position="406"/>
    </location>
</feature>
<dbReference type="Pfam" id="PF07738">
    <property type="entry name" value="Sad1_UNC"/>
    <property type="match status" value="1"/>
</dbReference>
<dbReference type="InterPro" id="IPR008979">
    <property type="entry name" value="Galactose-bd-like_sf"/>
</dbReference>
<keyword evidence="2" id="KW-0812">Transmembrane</keyword>
<reference evidence="15" key="1">
    <citation type="submission" date="2023-01" db="EMBL/GenBank/DDBJ databases">
        <title>Key to firefly adult light organ development and bioluminescence: homeobox transcription factors regulate luciferase expression and transportation to peroxisome.</title>
        <authorList>
            <person name="Fu X."/>
        </authorList>
    </citation>
    <scope>NUCLEOTIDE SEQUENCE [LARGE SCALE GENOMIC DNA]</scope>
</reference>
<comment type="caution">
    <text evidence="14">The sequence shown here is derived from an EMBL/GenBank/DDBJ whole genome shotgun (WGS) entry which is preliminary data.</text>
</comment>
<evidence type="ECO:0000256" key="7">
    <source>
        <dbReference type="ARBA" id="ARBA00023180"/>
    </source>
</evidence>
<evidence type="ECO:0000256" key="12">
    <source>
        <dbReference type="SAM" id="MobiDB-lite"/>
    </source>
</evidence>
<dbReference type="PROSITE" id="PS51469">
    <property type="entry name" value="SUN"/>
    <property type="match status" value="1"/>
</dbReference>
<dbReference type="Proteomes" id="UP001353858">
    <property type="component" value="Unassembled WGS sequence"/>
</dbReference>
<keyword evidence="7" id="KW-0325">Glycoprotein</keyword>
<comment type="subunit">
    <text evidence="10">Interacts with EMP65.</text>
</comment>
<feature type="region of interest" description="Disordered" evidence="12">
    <location>
        <begin position="414"/>
        <end position="438"/>
    </location>
</feature>
<feature type="compositionally biased region" description="Acidic residues" evidence="12">
    <location>
        <begin position="421"/>
        <end position="432"/>
    </location>
</feature>
<evidence type="ECO:0000313" key="15">
    <source>
        <dbReference type="Proteomes" id="UP001353858"/>
    </source>
</evidence>
<evidence type="ECO:0000256" key="9">
    <source>
        <dbReference type="ARBA" id="ARBA00061226"/>
    </source>
</evidence>
<evidence type="ECO:0000256" key="1">
    <source>
        <dbReference type="ARBA" id="ARBA00004389"/>
    </source>
</evidence>
<dbReference type="AlphaFoldDB" id="A0AAN7SP50"/>
<comment type="similarity">
    <text evidence="9">Belongs to the SLP1 family.</text>
</comment>
<gene>
    <name evidence="14" type="ORF">RN001_008104</name>
</gene>
<feature type="coiled-coil region" evidence="11">
    <location>
        <begin position="774"/>
        <end position="844"/>
    </location>
</feature>
<keyword evidence="4" id="KW-0256">Endoplasmic reticulum</keyword>
<evidence type="ECO:0000256" key="3">
    <source>
        <dbReference type="ARBA" id="ARBA00022729"/>
    </source>
</evidence>
<feature type="compositionally biased region" description="Basic and acidic residues" evidence="12">
    <location>
        <begin position="235"/>
        <end position="246"/>
    </location>
</feature>
<comment type="subcellular location">
    <subcellularLocation>
        <location evidence="8">Endomembrane system</location>
        <topology evidence="8">Single-pass type I membrane protein</topology>
    </subcellularLocation>
    <subcellularLocation>
        <location evidence="1">Endoplasmic reticulum membrane</location>
        <topology evidence="1">Single-pass membrane protein</topology>
    </subcellularLocation>
</comment>
<sequence length="1138" mass="127411">MKISVVCVCVFLFCTIYWAFGLSQILTSAENEIPSTTTSASILLPDINTSSTVSDSDGYQTVLNSEGDLEYKADFSQKEVVESVTEEENQQQEYAFIDVLSQNSGVAHEAIGPSPGFIQTLVDSKILEKTETSNSADTITSHHNKTPHLENVSLDEKPLNIDTLQSQTEKKQNLTVEVNLDPEEEIISSNISDNTQQTDNIGTEVPTVEPKSNVTADEDKAQEDIPSFSEWTQKQLKEAEKKKEEANSSTQNQQVNGKSSSNIRKRWKNYASPDCGAKIIAANPESNSAGSVLTASRDEYKLNACTNRIWFIVELCEAIQAKKIELANFELFSSSPKDFGIFVSDRFPTRDWLSVGQFTAKDERDIQHFDLYPHLFGKYIKFEMYSHHGSEHYCPISLFRVFGTSEFEVLETENQVHDNVSEEEDDDDDEPINIDSGETPKNLFSSATDAVISIVKKAAEVLGNKGNASSNGKIQENVTTAKYSPLISTCTTPSHIVVCDNCSDLLFGNVFELLSCSSKELVLLVSQPIIKTVLYNTDVCSPFGLEFCAKSACSVPNPYKSYVSSLFPPKLIAALCNVVAINEYKVVRNISSNATTIASQQSNDSKLLDTKMVNLTIGEEDENVVGIVNTENNYNSATQPESTFSETTYTSQIKPTKTLTTDIKHVSINVTPNVESSKDNEIVRPTTSTSIHSANDTTAIPQNKTTTQQMEHIEVSSEVVSDIEATESTEHLDLDNLVTDLNEETANVASTTLSPPTLPQGQKESVFLRLSNRIKALERNMSLSSQYLEELSRRYKKQVEEMQRLLDKTINTFNEENKKKEERSQHLEEQIVLLRESIDSLIEDKKAWMNTTYWLFLSGVTIVGILLFCRRNQEFNPSGNKSRANNGQIWRRMSVDVITNKNPVKKRRPSEEALLIGGTYTDLMIDEVDSNHKLKRRKRKRKSLQRSNSIPTLSEEAVDYCDNTNRTVHSEKEFRFIPITTSSQIWRRPEVSPPDVSSLHWVENIANNQNAPLALDESEHSCLDPLVYNNEFPKSNFTNGEKVNNGDISSSTYIVTATDSRAKRFLQRHKGSISKVNEGHKKSLSFDESTKGTISSLAMTDTTSLTNSIDESTNKIIELPKKEKKNTLKRLFKSLNFK</sequence>
<feature type="compositionally biased region" description="Polar residues" evidence="12">
    <location>
        <begin position="188"/>
        <end position="201"/>
    </location>
</feature>
<keyword evidence="3" id="KW-0732">Signal</keyword>
<protein>
    <recommendedName>
        <fullName evidence="13">SUN domain-containing protein</fullName>
    </recommendedName>
</protein>
<dbReference type="InterPro" id="IPR012919">
    <property type="entry name" value="SUN_dom"/>
</dbReference>
<dbReference type="EMBL" id="JARPUR010000003">
    <property type="protein sequence ID" value="KAK4879958.1"/>
    <property type="molecule type" value="Genomic_DNA"/>
</dbReference>
<evidence type="ECO:0000256" key="2">
    <source>
        <dbReference type="ARBA" id="ARBA00022692"/>
    </source>
</evidence>
<dbReference type="GO" id="GO:0005789">
    <property type="term" value="C:endoplasmic reticulum membrane"/>
    <property type="evidence" value="ECO:0007669"/>
    <property type="project" value="UniProtKB-SubCell"/>
</dbReference>
<keyword evidence="11" id="KW-0175">Coiled coil</keyword>
<evidence type="ECO:0000256" key="10">
    <source>
        <dbReference type="ARBA" id="ARBA00064635"/>
    </source>
</evidence>
<dbReference type="FunFam" id="2.60.120.260:FF:000099">
    <property type="entry name" value="Uncharacterized protein, isoform C"/>
    <property type="match status" value="1"/>
</dbReference>
<feature type="region of interest" description="Disordered" evidence="12">
    <location>
        <begin position="188"/>
        <end position="263"/>
    </location>
</feature>
<proteinExistence type="inferred from homology"/>
<dbReference type="SUPFAM" id="SSF49785">
    <property type="entry name" value="Galactose-binding domain-like"/>
    <property type="match status" value="1"/>
</dbReference>
<name>A0AAN7SP50_9COLE</name>
<dbReference type="PANTHER" id="PTHR12953">
    <property type="entry name" value="MEMBRANE PROTEIN CH1 RELATED"/>
    <property type="match status" value="1"/>
</dbReference>
<evidence type="ECO:0000256" key="4">
    <source>
        <dbReference type="ARBA" id="ARBA00022824"/>
    </source>
</evidence>
<evidence type="ECO:0000256" key="8">
    <source>
        <dbReference type="ARBA" id="ARBA00046288"/>
    </source>
</evidence>
<accession>A0AAN7SP50</accession>
<feature type="compositionally biased region" description="Polar residues" evidence="12">
    <location>
        <begin position="247"/>
        <end position="262"/>
    </location>
</feature>